<dbReference type="KEGG" id="psyo:PB01_17435"/>
<protein>
    <submittedName>
        <fullName evidence="1">Uncharacterized protein</fullName>
    </submittedName>
</protein>
<accession>A0A5J6SR71</accession>
<evidence type="ECO:0000313" key="1">
    <source>
        <dbReference type="EMBL" id="QFG00441.1"/>
    </source>
</evidence>
<dbReference type="RefSeq" id="WP_151701320.1">
    <property type="nucleotide sequence ID" value="NZ_CP031223.1"/>
</dbReference>
<keyword evidence="2" id="KW-1185">Reference proteome</keyword>
<gene>
    <name evidence="1" type="ORF">PB01_17435</name>
</gene>
<name>A0A5J6SR71_9BACI</name>
<organism evidence="1 2">
    <name type="scientific">Psychrobacillus glaciei</name>
    <dbReference type="NCBI Taxonomy" id="2283160"/>
    <lineage>
        <taxon>Bacteria</taxon>
        <taxon>Bacillati</taxon>
        <taxon>Bacillota</taxon>
        <taxon>Bacilli</taxon>
        <taxon>Bacillales</taxon>
        <taxon>Bacillaceae</taxon>
        <taxon>Psychrobacillus</taxon>
    </lineage>
</organism>
<evidence type="ECO:0000313" key="2">
    <source>
        <dbReference type="Proteomes" id="UP000325517"/>
    </source>
</evidence>
<dbReference type="EMBL" id="CP031223">
    <property type="protein sequence ID" value="QFG00441.1"/>
    <property type="molecule type" value="Genomic_DNA"/>
</dbReference>
<dbReference type="Proteomes" id="UP000325517">
    <property type="component" value="Chromosome"/>
</dbReference>
<reference evidence="1 2" key="1">
    <citation type="submission" date="2018-07" db="EMBL/GenBank/DDBJ databases">
        <title>Complete genome sequence of Psychrobacillus sp. PB01, isolated from iceberg, and comparative genome analysis of Psychrobacillus strains.</title>
        <authorList>
            <person name="Lee P.C."/>
        </authorList>
    </citation>
    <scope>NUCLEOTIDE SEQUENCE [LARGE SCALE GENOMIC DNA]</scope>
    <source>
        <strain evidence="1 2">PB01</strain>
    </source>
</reference>
<sequence>MLTATTLSEEGLSIQYDFLEMYLNMLTEQPDYGIIFKDERTYTIETPKYIVRVAILDSSDYCFYTINKKTEQLGNYSRALGYNAFCNKLEKFI</sequence>
<proteinExistence type="predicted"/>
<dbReference type="AlphaFoldDB" id="A0A5J6SR71"/>